<comment type="similarity">
    <text evidence="1">In the N-terminal section; belongs to the CRISPR-associated nuclease Cas3-HD family.</text>
</comment>
<dbReference type="eggNOG" id="COG1203">
    <property type="taxonomic scope" value="Bacteria"/>
</dbReference>
<name>C7QEM7_CATAD</name>
<dbReference type="GO" id="GO:0003723">
    <property type="term" value="F:RNA binding"/>
    <property type="evidence" value="ECO:0007669"/>
    <property type="project" value="TreeGrafter"/>
</dbReference>
<keyword evidence="3" id="KW-0540">Nuclease</keyword>
<reference evidence="13 14" key="1">
    <citation type="journal article" date="2009" name="Stand. Genomic Sci.">
        <title>Complete genome sequence of Catenulispora acidiphila type strain (ID 139908).</title>
        <authorList>
            <person name="Copeland A."/>
            <person name="Lapidus A."/>
            <person name="Glavina Del Rio T."/>
            <person name="Nolan M."/>
            <person name="Lucas S."/>
            <person name="Chen F."/>
            <person name="Tice H."/>
            <person name="Cheng J.F."/>
            <person name="Bruce D."/>
            <person name="Goodwin L."/>
            <person name="Pitluck S."/>
            <person name="Mikhailova N."/>
            <person name="Pati A."/>
            <person name="Ivanova N."/>
            <person name="Mavromatis K."/>
            <person name="Chen A."/>
            <person name="Palaniappan K."/>
            <person name="Chain P."/>
            <person name="Land M."/>
            <person name="Hauser L."/>
            <person name="Chang Y.J."/>
            <person name="Jeffries C.D."/>
            <person name="Chertkov O."/>
            <person name="Brettin T."/>
            <person name="Detter J.C."/>
            <person name="Han C."/>
            <person name="Ali Z."/>
            <person name="Tindall B.J."/>
            <person name="Goker M."/>
            <person name="Bristow J."/>
            <person name="Eisen J.A."/>
            <person name="Markowitz V."/>
            <person name="Hugenholtz P."/>
            <person name="Kyrpides N.C."/>
            <person name="Klenk H.P."/>
        </authorList>
    </citation>
    <scope>NUCLEOTIDE SEQUENCE [LARGE SCALE GENOMIC DNA]</scope>
    <source>
        <strain evidence="14">DSM 44928 / JCM 14897 / NBRC 102108 / NRRL B-24433 / ID139908</strain>
    </source>
</reference>
<evidence type="ECO:0000256" key="5">
    <source>
        <dbReference type="ARBA" id="ARBA00022741"/>
    </source>
</evidence>
<proteinExistence type="inferred from homology"/>
<dbReference type="Pfam" id="PF18395">
    <property type="entry name" value="Cas3_C"/>
    <property type="match status" value="1"/>
</dbReference>
<dbReference type="PROSITE" id="PS51192">
    <property type="entry name" value="HELICASE_ATP_BIND_1"/>
    <property type="match status" value="1"/>
</dbReference>
<dbReference type="InterPro" id="IPR054712">
    <property type="entry name" value="Cas3-like_dom"/>
</dbReference>
<dbReference type="GO" id="GO:0004518">
    <property type="term" value="F:nuclease activity"/>
    <property type="evidence" value="ECO:0007669"/>
    <property type="project" value="UniProtKB-KW"/>
</dbReference>
<evidence type="ECO:0000256" key="10">
    <source>
        <dbReference type="SAM" id="MobiDB-lite"/>
    </source>
</evidence>
<dbReference type="InParanoid" id="C7QEM7"/>
<dbReference type="CDD" id="cd09729">
    <property type="entry name" value="Cse1_I-E"/>
    <property type="match status" value="1"/>
</dbReference>
<dbReference type="CDD" id="cd17930">
    <property type="entry name" value="DEXHc_cas3"/>
    <property type="match status" value="1"/>
</dbReference>
<dbReference type="GO" id="GO:0016787">
    <property type="term" value="F:hydrolase activity"/>
    <property type="evidence" value="ECO:0007669"/>
    <property type="project" value="UniProtKB-KW"/>
</dbReference>
<comment type="similarity">
    <text evidence="2">In the central section; belongs to the CRISPR-associated helicase Cas3 family.</text>
</comment>
<organism evidence="13 14">
    <name type="scientific">Catenulispora acidiphila (strain DSM 44928 / JCM 14897 / NBRC 102108 / NRRL B-24433 / ID139908)</name>
    <dbReference type="NCBI Taxonomy" id="479433"/>
    <lineage>
        <taxon>Bacteria</taxon>
        <taxon>Bacillati</taxon>
        <taxon>Actinomycetota</taxon>
        <taxon>Actinomycetes</taxon>
        <taxon>Catenulisporales</taxon>
        <taxon>Catenulisporaceae</taxon>
        <taxon>Catenulispora</taxon>
    </lineage>
</organism>
<dbReference type="GO" id="GO:0046872">
    <property type="term" value="F:metal ion binding"/>
    <property type="evidence" value="ECO:0007669"/>
    <property type="project" value="UniProtKB-KW"/>
</dbReference>
<dbReference type="Pfam" id="PF09481">
    <property type="entry name" value="CRISPR_Cse1"/>
    <property type="match status" value="1"/>
</dbReference>
<evidence type="ECO:0000259" key="12">
    <source>
        <dbReference type="PROSITE" id="PS51643"/>
    </source>
</evidence>
<gene>
    <name evidence="13" type="ordered locus">Caci_3909</name>
</gene>
<dbReference type="Pfam" id="PF18019">
    <property type="entry name" value="Cas3_HD"/>
    <property type="match status" value="1"/>
</dbReference>
<dbReference type="InterPro" id="IPR038257">
    <property type="entry name" value="CRISPR-assoc_Cas3_HD_sf"/>
</dbReference>
<evidence type="ECO:0000256" key="6">
    <source>
        <dbReference type="ARBA" id="ARBA00022801"/>
    </source>
</evidence>
<dbReference type="InterPro" id="IPR014001">
    <property type="entry name" value="Helicase_ATP-bd"/>
</dbReference>
<evidence type="ECO:0000256" key="2">
    <source>
        <dbReference type="ARBA" id="ARBA00009046"/>
    </source>
</evidence>
<dbReference type="Pfam" id="PF22590">
    <property type="entry name" value="Cas3-like_C_2"/>
    <property type="match status" value="1"/>
</dbReference>
<feature type="domain" description="Helicase ATP-binding" evidence="11">
    <location>
        <begin position="318"/>
        <end position="539"/>
    </location>
</feature>
<evidence type="ECO:0000256" key="7">
    <source>
        <dbReference type="ARBA" id="ARBA00022806"/>
    </source>
</evidence>
<keyword evidence="14" id="KW-1185">Reference proteome</keyword>
<sequence length="1540" mass="166407">MFNVGSTRCWGDGGLRNAAEDLSAATRSAWAKSDPDSGQSLSLIRHLADSAAIAEHLWDQWLPDHVKSLIAEGLPEGLVDGRTLAVWLAGTHDIGKLTPAFACQCEPLAQAMRECGLDMPTRTQFGDDRRVAPHGLAGQVLLREWLMERHGWSGRSADAFTVIAGGHHGVPPSYSQLHDLDAYPELLRTPGASEGIWKSSQHELLDACAVMTGASSRLAHWRGLRLSQQAQVLLTGLVIVADWIASNTDLFPYPALGTGEAAIDPGKRVELAWRGLELPAPWAPKYLMPGMQGLLASRFGLPADAQLRPVQQMAVQLASANAAPGLLVIEAPMGEGKTEAALLAAEILAARSGAGGVFLALPTQATSNAMFARVVNWLRQVPREGVASVHLAHGKAALDDAFASFLRAAPRLTSIDADGYAGEANVRRDRRAGSADMVAHQWLRGRKKGILSPFVVGTIDQLLFTGLKSRHLALRHLAVAGKVVVIDEVHAYDAYMSVYLERVLSWLGAYRVPVVLLSATLPADRRQALVEAYGGITSEALRDAREAYPVLTAVTIGAPAQAVGTEPAEGRRVDVNVEAFDDDLGRLADRLEAELVDGGCALIIRNTVGRVLQTAQQLRERFGAGQVTVAHSRFIDLDRARKDADLLARFGHDGARPRRHIVVASQVAEQSLDIDFDLLVTDLAPIDLVLQRMGRVHRHHRGGPEQSERPPSLRTARCLVTGVDWAGIPSAPIAGSVAVYGLHPLLRSLAVLQPYLTGSALTLPGDINPLVQCAYAQSFVAPTGWGEAMDAAQAEHMAHIVQQREGAMAFCLDEVRGPGRSLIGWIDGGVGDADDTRAGRAQVRDSPETIEVLVVQRGSDGVLRTLPWLDRGRGGLELPTEAVPPPRAARAAAASALRLPGLFAKPWMFDRVLRELEREYHEAWQAKESSWLQGELLLVLDEECRTVLAGYELSYNPDDGLEMVMPGEPHAAVVRDKEASDDKTASFDLTSAPWLPVLYADGMQGVLSLRDVFAQSNLIRRLVGDLPTQDFALLRLLLAVLYDAVDGPRDGQDWEDLWTSDDPFAAVPAYLDSHRERFDLLHPATPFYQVPGLQTAKGEVGPLNKIVADVPDGDPFLTMRMPGVEQLSFAEAARWLVHTQAFDTSGIKSGVVGDPKAVNGKRYPQGVAWLGNLGGVFAEGDTLRQTLLLNLIPADTTNLQVTSAQDVPAWRGTNGRAGSDHADAEPRVPAGLRDLYTWQSRRIRLEYDTRGVTGAVLTYGDELTAHNKHGVEPMTGWRRSKPQEKKLGLSTVYMPQQHDPTRAAWRGIESLLAGSAGSGSSQTGEPASHYRPKIVDWLGELAHHGNLPSRGLIRVRTSGAVYGTQQSIIDEVVSDELTMAVVLLHEDDPRFGKAAVTAVKDADSAVAALGDLASDLARAAGLDPEPERVTARDRAFGALDGPYRRWLLDLGNSTDPAAMRAVWQGRVYDIIAVQGQMLLDSAGSAAAQGRMVKTTRGERWMDDSLADLYFKGRIAKALSSRLGKKPTDPGEPVGIQEDPA</sequence>
<dbReference type="STRING" id="479433.Caci_3909"/>
<evidence type="ECO:0000256" key="3">
    <source>
        <dbReference type="ARBA" id="ARBA00022722"/>
    </source>
</evidence>
<dbReference type="GO" id="GO:0003724">
    <property type="term" value="F:RNA helicase activity"/>
    <property type="evidence" value="ECO:0007669"/>
    <property type="project" value="TreeGrafter"/>
</dbReference>
<keyword evidence="7" id="KW-0347">Helicase</keyword>
<dbReference type="PANTHER" id="PTHR47963">
    <property type="entry name" value="DEAD-BOX ATP-DEPENDENT RNA HELICASE 47, MITOCHONDRIAL"/>
    <property type="match status" value="1"/>
</dbReference>
<evidence type="ECO:0000256" key="9">
    <source>
        <dbReference type="ARBA" id="ARBA00023118"/>
    </source>
</evidence>
<dbReference type="CDD" id="cd09641">
    <property type="entry name" value="Cas3''_I"/>
    <property type="match status" value="1"/>
</dbReference>
<dbReference type="KEGG" id="cai:Caci_3909"/>
<dbReference type="InterPro" id="IPR041372">
    <property type="entry name" value="Cas3_C"/>
</dbReference>
<dbReference type="InterPro" id="IPR006483">
    <property type="entry name" value="CRISPR-assoc_Cas3_HD"/>
</dbReference>
<evidence type="ECO:0000313" key="14">
    <source>
        <dbReference type="Proteomes" id="UP000000851"/>
    </source>
</evidence>
<dbReference type="InterPro" id="IPR013381">
    <property type="entry name" value="CRISPR-assoc_prot_Cse1"/>
</dbReference>
<dbReference type="PANTHER" id="PTHR47963:SF9">
    <property type="entry name" value="CRISPR-ASSOCIATED ENDONUCLEASE_HELICASE CAS3"/>
    <property type="match status" value="1"/>
</dbReference>
<protein>
    <submittedName>
        <fullName evidence="13">CRISPR-associated protein, Cse1 family</fullName>
    </submittedName>
</protein>
<dbReference type="NCBIfam" id="TIGR01596">
    <property type="entry name" value="cas3_HD"/>
    <property type="match status" value="1"/>
</dbReference>
<feature type="region of interest" description="Disordered" evidence="10">
    <location>
        <begin position="1520"/>
        <end position="1540"/>
    </location>
</feature>
<dbReference type="EMBL" id="CP001700">
    <property type="protein sequence ID" value="ACU72797.1"/>
    <property type="molecule type" value="Genomic_DNA"/>
</dbReference>
<dbReference type="SMART" id="SM00487">
    <property type="entry name" value="DEXDc"/>
    <property type="match status" value="1"/>
</dbReference>
<evidence type="ECO:0000259" key="11">
    <source>
        <dbReference type="PROSITE" id="PS51192"/>
    </source>
</evidence>
<accession>C7QEM7</accession>
<dbReference type="SUPFAM" id="SSF52540">
    <property type="entry name" value="P-loop containing nucleoside triphosphate hydrolases"/>
    <property type="match status" value="1"/>
</dbReference>
<dbReference type="NCBIfam" id="TIGR01587">
    <property type="entry name" value="cas3_core"/>
    <property type="match status" value="1"/>
</dbReference>
<keyword evidence="5" id="KW-0547">Nucleotide-binding</keyword>
<dbReference type="InterPro" id="IPR050547">
    <property type="entry name" value="DEAD_box_RNA_helicases"/>
</dbReference>
<dbReference type="PROSITE" id="PS51643">
    <property type="entry name" value="HD_CAS3"/>
    <property type="match status" value="1"/>
</dbReference>
<dbReference type="NCBIfam" id="TIGR02547">
    <property type="entry name" value="casA_cse1"/>
    <property type="match status" value="1"/>
</dbReference>
<dbReference type="InterPro" id="IPR027417">
    <property type="entry name" value="P-loop_NTPase"/>
</dbReference>
<dbReference type="Proteomes" id="UP000000851">
    <property type="component" value="Chromosome"/>
</dbReference>
<dbReference type="HOGENOM" id="CLU_250011_0_0_11"/>
<feature type="domain" description="HD Cas3-type" evidence="12">
    <location>
        <begin position="36"/>
        <end position="244"/>
    </location>
</feature>
<evidence type="ECO:0000256" key="1">
    <source>
        <dbReference type="ARBA" id="ARBA00006847"/>
    </source>
</evidence>
<dbReference type="Gene3D" id="1.10.132.100">
    <property type="match status" value="1"/>
</dbReference>
<evidence type="ECO:0000256" key="8">
    <source>
        <dbReference type="ARBA" id="ARBA00022840"/>
    </source>
</evidence>
<dbReference type="InterPro" id="IPR006474">
    <property type="entry name" value="Helicase_Cas3_CRISPR-ass_core"/>
</dbReference>
<dbReference type="GO" id="GO:0051607">
    <property type="term" value="P:defense response to virus"/>
    <property type="evidence" value="ECO:0007669"/>
    <property type="project" value="UniProtKB-KW"/>
</dbReference>
<dbReference type="Gene3D" id="1.10.3210.30">
    <property type="match status" value="1"/>
</dbReference>
<dbReference type="Gene3D" id="3.40.50.300">
    <property type="entry name" value="P-loop containing nucleotide triphosphate hydrolases"/>
    <property type="match status" value="2"/>
</dbReference>
<evidence type="ECO:0000256" key="4">
    <source>
        <dbReference type="ARBA" id="ARBA00022723"/>
    </source>
</evidence>
<evidence type="ECO:0000313" key="13">
    <source>
        <dbReference type="EMBL" id="ACU72797.1"/>
    </source>
</evidence>
<keyword evidence="6" id="KW-0378">Hydrolase</keyword>
<keyword evidence="8" id="KW-0067">ATP-binding</keyword>
<dbReference type="GO" id="GO:0005524">
    <property type="term" value="F:ATP binding"/>
    <property type="evidence" value="ECO:0007669"/>
    <property type="project" value="UniProtKB-KW"/>
</dbReference>
<keyword evidence="4" id="KW-0479">Metal-binding</keyword>
<keyword evidence="9" id="KW-0051">Antiviral defense</keyword>